<feature type="region of interest" description="Disordered" evidence="1">
    <location>
        <begin position="60"/>
        <end position="128"/>
    </location>
</feature>
<feature type="region of interest" description="Disordered" evidence="1">
    <location>
        <begin position="364"/>
        <end position="391"/>
    </location>
</feature>
<feature type="compositionally biased region" description="Polar residues" evidence="1">
    <location>
        <begin position="28"/>
        <end position="38"/>
    </location>
</feature>
<sequence>MSALEGRSLRNSKKRLSSHPDILRDPTNKSLTEDTISIKSDDSSHFPYLCSTARYSNLPSSHHQTFNSRNSVSQSTPSTLTTSTTTISTAATNTAPDIASLRSDALSPETGFESSKNTSSLSSGSSSLQRCPSLVSKAVSSPSSLFSGHTRDQDSFSSISLDLPSSLPGIIEKENSLSSSPNFGISRKRAHSSISSSATSGTVKSLGQSKRSQQDLASSNSSKRVKRLKRDGANSAWPVGRILATPIASAGSKLKIDRNDEAAHKTAAAAVAAAACLGAMLSCPGSELAARSLAESLVSAPSIASTLTSAISTATTTVTSMSSSTCSPNCVVGKIASPSAAVTAATAAMASRFLSVVAGKKGTMTCRDEDEDGDDEDEDEEEQNEVGSKSYDRQVRCHRIESILKKKSSISTDCCGSSIRQSSRYPRGDNLELHGVSKDLDSDRRVVYPSAKRIRFYRSEPSYFFMNGASCKPSLERVSNISSNLDQDVGLLK</sequence>
<proteinExistence type="predicted"/>
<protein>
    <submittedName>
        <fullName evidence="2">Uncharacterized protein</fullName>
    </submittedName>
</protein>
<feature type="compositionally biased region" description="Low complexity" evidence="1">
    <location>
        <begin position="71"/>
        <end position="95"/>
    </location>
</feature>
<evidence type="ECO:0000313" key="3">
    <source>
        <dbReference type="Proteomes" id="UP000784294"/>
    </source>
</evidence>
<accession>A0A3S5FCH3</accession>
<reference evidence="2" key="1">
    <citation type="submission" date="2018-11" db="EMBL/GenBank/DDBJ databases">
        <authorList>
            <consortium name="Pathogen Informatics"/>
        </authorList>
    </citation>
    <scope>NUCLEOTIDE SEQUENCE</scope>
</reference>
<name>A0A3S5FCH3_9PLAT</name>
<organism evidence="2 3">
    <name type="scientific">Protopolystoma xenopodis</name>
    <dbReference type="NCBI Taxonomy" id="117903"/>
    <lineage>
        <taxon>Eukaryota</taxon>
        <taxon>Metazoa</taxon>
        <taxon>Spiralia</taxon>
        <taxon>Lophotrochozoa</taxon>
        <taxon>Platyhelminthes</taxon>
        <taxon>Monogenea</taxon>
        <taxon>Polyopisthocotylea</taxon>
        <taxon>Polystomatidea</taxon>
        <taxon>Polystomatidae</taxon>
        <taxon>Protopolystoma</taxon>
    </lineage>
</organism>
<feature type="compositionally biased region" description="Polar residues" evidence="1">
    <location>
        <begin position="60"/>
        <end position="70"/>
    </location>
</feature>
<evidence type="ECO:0000256" key="1">
    <source>
        <dbReference type="SAM" id="MobiDB-lite"/>
    </source>
</evidence>
<feature type="region of interest" description="Disordered" evidence="1">
    <location>
        <begin position="1"/>
        <end position="40"/>
    </location>
</feature>
<dbReference type="AlphaFoldDB" id="A0A3S5FCH3"/>
<comment type="caution">
    <text evidence="2">The sequence shown here is derived from an EMBL/GenBank/DDBJ whole genome shotgun (WGS) entry which is preliminary data.</text>
</comment>
<feature type="region of interest" description="Disordered" evidence="1">
    <location>
        <begin position="140"/>
        <end position="159"/>
    </location>
</feature>
<feature type="region of interest" description="Disordered" evidence="1">
    <location>
        <begin position="178"/>
        <end position="231"/>
    </location>
</feature>
<gene>
    <name evidence="2" type="ORF">PXEA_LOCUS5976</name>
</gene>
<keyword evidence="3" id="KW-1185">Reference proteome</keyword>
<dbReference type="Proteomes" id="UP000784294">
    <property type="component" value="Unassembled WGS sequence"/>
</dbReference>
<feature type="compositionally biased region" description="Polar residues" evidence="1">
    <location>
        <begin position="206"/>
        <end position="222"/>
    </location>
</feature>
<feature type="compositionally biased region" description="Low complexity" evidence="1">
    <location>
        <begin position="192"/>
        <end position="205"/>
    </location>
</feature>
<feature type="compositionally biased region" description="Acidic residues" evidence="1">
    <location>
        <begin position="368"/>
        <end position="384"/>
    </location>
</feature>
<evidence type="ECO:0000313" key="2">
    <source>
        <dbReference type="EMBL" id="VEL12536.1"/>
    </source>
</evidence>
<dbReference type="EMBL" id="CAAALY010015033">
    <property type="protein sequence ID" value="VEL12536.1"/>
    <property type="molecule type" value="Genomic_DNA"/>
</dbReference>
<feature type="compositionally biased region" description="Low complexity" evidence="1">
    <location>
        <begin position="114"/>
        <end position="128"/>
    </location>
</feature>